<organism evidence="3 4">
    <name type="scientific">Iamia majanohamensis</name>
    <dbReference type="NCBI Taxonomy" id="467976"/>
    <lineage>
        <taxon>Bacteria</taxon>
        <taxon>Bacillati</taxon>
        <taxon>Actinomycetota</taxon>
        <taxon>Acidimicrobiia</taxon>
        <taxon>Acidimicrobiales</taxon>
        <taxon>Iamiaceae</taxon>
        <taxon>Iamia</taxon>
    </lineage>
</organism>
<dbReference type="AlphaFoldDB" id="A0AAE9Y7H4"/>
<feature type="compositionally biased region" description="Low complexity" evidence="1">
    <location>
        <begin position="239"/>
        <end position="254"/>
    </location>
</feature>
<dbReference type="RefSeq" id="WP_272736618.1">
    <property type="nucleotide sequence ID" value="NZ_CP116942.1"/>
</dbReference>
<dbReference type="EMBL" id="CP116942">
    <property type="protein sequence ID" value="WCO67096.1"/>
    <property type="molecule type" value="Genomic_DNA"/>
</dbReference>
<protein>
    <submittedName>
        <fullName evidence="3">Uncharacterized protein</fullName>
    </submittedName>
</protein>
<sequence>MTPPPTPDDPGAEPLDDDELAVHAVLDGEATADERRRVARDPRLRARLEELRATAAAVAPTPPAAEADLARIRATAIAALATDPAAEADDGEVDDADAAGVAADDDPGGPSDGDEEPAGDPAVVPLTTRRPRRLPPLPAVAAVVLVLLVVGVGLIATGRGDDGDTSATQTAAESRADEATEEAGDATSGGAASPEADAAPSTTLPEGTRTFASDDDLRVVLQEVDPTSLDALAPPPPADDAGGSDAGDATASAAETEDGARCGSVLQASDSAIGEVQAVALVEVDGTPLVVLSTPVEATAETPASTRLTVLEAASCVPRFAVQRDP</sequence>
<dbReference type="KEGG" id="ima:PO878_21645"/>
<reference evidence="3" key="1">
    <citation type="submission" date="2023-01" db="EMBL/GenBank/DDBJ databases">
        <title>The diversity of Class Acidimicrobiia in South China Sea sediment environments and the proposal of Iamia marina sp. nov., a novel species of the genus Iamia.</title>
        <authorList>
            <person name="He Y."/>
            <person name="Tian X."/>
        </authorList>
    </citation>
    <scope>NUCLEOTIDE SEQUENCE</scope>
    <source>
        <strain evidence="3">DSM 19957</strain>
    </source>
</reference>
<evidence type="ECO:0000256" key="1">
    <source>
        <dbReference type="SAM" id="MobiDB-lite"/>
    </source>
</evidence>
<feature type="region of interest" description="Disordered" evidence="1">
    <location>
        <begin position="83"/>
        <end position="135"/>
    </location>
</feature>
<keyword evidence="2" id="KW-1133">Transmembrane helix</keyword>
<gene>
    <name evidence="3" type="ORF">PO878_21645</name>
</gene>
<keyword evidence="2" id="KW-0472">Membrane</keyword>
<evidence type="ECO:0000313" key="4">
    <source>
        <dbReference type="Proteomes" id="UP001216390"/>
    </source>
</evidence>
<proteinExistence type="predicted"/>
<evidence type="ECO:0000256" key="2">
    <source>
        <dbReference type="SAM" id="Phobius"/>
    </source>
</evidence>
<feature type="region of interest" description="Disordered" evidence="1">
    <location>
        <begin position="156"/>
        <end position="262"/>
    </location>
</feature>
<keyword evidence="2" id="KW-0812">Transmembrane</keyword>
<feature type="compositionally biased region" description="Acidic residues" evidence="1">
    <location>
        <begin position="86"/>
        <end position="118"/>
    </location>
</feature>
<dbReference type="Proteomes" id="UP001216390">
    <property type="component" value="Chromosome"/>
</dbReference>
<name>A0AAE9Y7H4_9ACTN</name>
<feature type="transmembrane region" description="Helical" evidence="2">
    <location>
        <begin position="137"/>
        <end position="156"/>
    </location>
</feature>
<feature type="compositionally biased region" description="Low complexity" evidence="1">
    <location>
        <begin position="119"/>
        <end position="128"/>
    </location>
</feature>
<evidence type="ECO:0000313" key="3">
    <source>
        <dbReference type="EMBL" id="WCO67096.1"/>
    </source>
</evidence>
<keyword evidence="4" id="KW-1185">Reference proteome</keyword>
<accession>A0AAE9Y7H4</accession>